<dbReference type="Gene3D" id="1.10.12.10">
    <property type="entry name" value="Lyase 2-enoyl-coa Hydratase, Chain A, domain 2"/>
    <property type="match status" value="1"/>
</dbReference>
<dbReference type="SUPFAM" id="SSF52096">
    <property type="entry name" value="ClpP/crotonase"/>
    <property type="match status" value="1"/>
</dbReference>
<sequence length="260" mass="28587">MSEPKVLFEEHGEVAVIKLNRPEKRNALDPETVLLFNDYTEKAKDKKFKSVVITGNGNAFCAGADLTPSGDGMGWESVEKALNEGYHIGLNNLISMDKVVIAAVEGPCAGIGCAYYMSSDIVIMARSSFFQIGFSKIGLIPDGGSTWLLPRIVGYQKALRMATEAQRVIAEECKELGLCSEISEDGQSLNNALEMATAYADYAPIALMRTKNLMRESFSRSYYDQLKQEAKLQDDLVGSKDNLEGVQAFVEKRKPNFTGE</sequence>
<comment type="similarity">
    <text evidence="1">Belongs to the enoyl-CoA hydratase/isomerase family.</text>
</comment>
<dbReference type="InterPro" id="IPR001753">
    <property type="entry name" value="Enoyl-CoA_hydra/iso"/>
</dbReference>
<evidence type="ECO:0000313" key="4">
    <source>
        <dbReference type="Proteomes" id="UP000315825"/>
    </source>
</evidence>
<organism evidence="3 4">
    <name type="scientific">SAR86 cluster bacterium</name>
    <dbReference type="NCBI Taxonomy" id="2030880"/>
    <lineage>
        <taxon>Bacteria</taxon>
        <taxon>Pseudomonadati</taxon>
        <taxon>Pseudomonadota</taxon>
        <taxon>Gammaproteobacteria</taxon>
        <taxon>SAR86 cluster</taxon>
    </lineage>
</organism>
<dbReference type="CDD" id="cd06558">
    <property type="entry name" value="crotonase-like"/>
    <property type="match status" value="1"/>
</dbReference>
<evidence type="ECO:0000313" key="3">
    <source>
        <dbReference type="EMBL" id="RZO26172.1"/>
    </source>
</evidence>
<dbReference type="Gene3D" id="3.90.226.10">
    <property type="entry name" value="2-enoyl-CoA Hydratase, Chain A, domain 1"/>
    <property type="match status" value="1"/>
</dbReference>
<protein>
    <submittedName>
        <fullName evidence="3">Enoyl-CoA hydratase/isomerase family protein</fullName>
    </submittedName>
</protein>
<reference evidence="3 4" key="1">
    <citation type="submission" date="2019-02" db="EMBL/GenBank/DDBJ databases">
        <title>Prokaryotic population dynamics and viral predation in marine succession experiment using metagenomics: the confinement effect.</title>
        <authorList>
            <person name="Haro-Moreno J.M."/>
            <person name="Rodriguez-Valera F."/>
            <person name="Lopez-Perez M."/>
        </authorList>
    </citation>
    <scope>NUCLEOTIDE SEQUENCE [LARGE SCALE GENOMIC DNA]</scope>
    <source>
        <strain evidence="3">MED-G159</strain>
    </source>
</reference>
<evidence type="ECO:0000256" key="2">
    <source>
        <dbReference type="ARBA" id="ARBA00023239"/>
    </source>
</evidence>
<dbReference type="PANTHER" id="PTHR11941">
    <property type="entry name" value="ENOYL-COA HYDRATASE-RELATED"/>
    <property type="match status" value="1"/>
</dbReference>
<dbReference type="GO" id="GO:0016829">
    <property type="term" value="F:lyase activity"/>
    <property type="evidence" value="ECO:0007669"/>
    <property type="project" value="UniProtKB-KW"/>
</dbReference>
<keyword evidence="3" id="KW-0413">Isomerase</keyword>
<dbReference type="PANTHER" id="PTHR11941:SF133">
    <property type="entry name" value="1,2-EPOXYPHENYLACETYL-COA ISOMERASE"/>
    <property type="match status" value="1"/>
</dbReference>
<dbReference type="GO" id="GO:0016853">
    <property type="term" value="F:isomerase activity"/>
    <property type="evidence" value="ECO:0007669"/>
    <property type="project" value="UniProtKB-KW"/>
</dbReference>
<keyword evidence="2" id="KW-0456">Lyase</keyword>
<dbReference type="Proteomes" id="UP000315825">
    <property type="component" value="Unassembled WGS sequence"/>
</dbReference>
<dbReference type="InterPro" id="IPR014748">
    <property type="entry name" value="Enoyl-CoA_hydra_C"/>
</dbReference>
<proteinExistence type="inferred from homology"/>
<comment type="caution">
    <text evidence="3">The sequence shown here is derived from an EMBL/GenBank/DDBJ whole genome shotgun (WGS) entry which is preliminary data.</text>
</comment>
<name>A0A520MY62_9GAMM</name>
<dbReference type="InterPro" id="IPR029045">
    <property type="entry name" value="ClpP/crotonase-like_dom_sf"/>
</dbReference>
<dbReference type="AlphaFoldDB" id="A0A520MY62"/>
<accession>A0A520MY62</accession>
<dbReference type="GO" id="GO:0006635">
    <property type="term" value="P:fatty acid beta-oxidation"/>
    <property type="evidence" value="ECO:0007669"/>
    <property type="project" value="TreeGrafter"/>
</dbReference>
<evidence type="ECO:0000256" key="1">
    <source>
        <dbReference type="ARBA" id="ARBA00005254"/>
    </source>
</evidence>
<dbReference type="EMBL" id="SHBE01000006">
    <property type="protein sequence ID" value="RZO26172.1"/>
    <property type="molecule type" value="Genomic_DNA"/>
</dbReference>
<dbReference type="Pfam" id="PF00378">
    <property type="entry name" value="ECH_1"/>
    <property type="match status" value="1"/>
</dbReference>
<gene>
    <name evidence="3" type="ORF">EVA92_03730</name>
</gene>